<dbReference type="InterPro" id="IPR011856">
    <property type="entry name" value="tRNA_endonuc-like_dom_sf"/>
</dbReference>
<keyword evidence="4" id="KW-0255">Endonuclease</keyword>
<keyword evidence="2" id="KW-1133">Transmembrane helix</keyword>
<keyword evidence="2" id="KW-0472">Membrane</keyword>
<feature type="region of interest" description="Disordered" evidence="1">
    <location>
        <begin position="87"/>
        <end position="106"/>
    </location>
</feature>
<dbReference type="InterPro" id="IPR052906">
    <property type="entry name" value="Type_IV_Methyl-Rstrct_Enzyme"/>
</dbReference>
<evidence type="ECO:0000259" key="3">
    <source>
        <dbReference type="Pfam" id="PF04471"/>
    </source>
</evidence>
<proteinExistence type="predicted"/>
<evidence type="ECO:0000256" key="2">
    <source>
        <dbReference type="SAM" id="Phobius"/>
    </source>
</evidence>
<gene>
    <name evidence="4" type="ORF">OG863_17580</name>
</gene>
<dbReference type="PANTHER" id="PTHR30015:SF6">
    <property type="entry name" value="SLL1429 PROTEIN"/>
    <property type="match status" value="1"/>
</dbReference>
<feature type="transmembrane region" description="Helical" evidence="2">
    <location>
        <begin position="21"/>
        <end position="40"/>
    </location>
</feature>
<feature type="transmembrane region" description="Helical" evidence="2">
    <location>
        <begin position="52"/>
        <end position="69"/>
    </location>
</feature>
<sequence length="256" mass="26267">MVTPIRRSGPPPTRKAFSLRKLSASFGVVVIGVVGVGLTLKKAVEGASAHPGSSVIVGVVVLAAVVAFLRWGPRRRAARTALDGPAAVAPEARAVESPPGPDAGTDDFDVMDADGFDVMDAGDFAATDGGDFAAMDADAFEDAVARLCERDGCHDVRVVGGANDLGADVVAVAPDGRTVVLQCKRYGGTNKVGSQELQRFGGTCFAVHGADVAAVITTSDFTEPAVEYADRCGILCFGHPALSNWAAGTGPAPWEQ</sequence>
<dbReference type="GO" id="GO:0004519">
    <property type="term" value="F:endonuclease activity"/>
    <property type="evidence" value="ECO:0007669"/>
    <property type="project" value="UniProtKB-KW"/>
</dbReference>
<dbReference type="PANTHER" id="PTHR30015">
    <property type="entry name" value="MRR RESTRICTION SYSTEM PROTEIN"/>
    <property type="match status" value="1"/>
</dbReference>
<reference evidence="4 5" key="1">
    <citation type="submission" date="2022-10" db="EMBL/GenBank/DDBJ databases">
        <title>The complete genomes of actinobacterial strains from the NBC collection.</title>
        <authorList>
            <person name="Joergensen T.S."/>
            <person name="Alvarez Arevalo M."/>
            <person name="Sterndorff E.B."/>
            <person name="Faurdal D."/>
            <person name="Vuksanovic O."/>
            <person name="Mourched A.-S."/>
            <person name="Charusanti P."/>
            <person name="Shaw S."/>
            <person name="Blin K."/>
            <person name="Weber T."/>
        </authorList>
    </citation>
    <scope>NUCLEOTIDE SEQUENCE [LARGE SCALE GENOMIC DNA]</scope>
    <source>
        <strain evidence="4 5">NBC 01774</strain>
    </source>
</reference>
<dbReference type="EMBL" id="CP109106">
    <property type="protein sequence ID" value="WSB69614.1"/>
    <property type="molecule type" value="Genomic_DNA"/>
</dbReference>
<keyword evidence="4" id="KW-0540">Nuclease</keyword>
<accession>A0ABZ1FGW2</accession>
<name>A0ABZ1FGW2_9ACTN</name>
<organism evidence="4 5">
    <name type="scientific">Streptomyces decoyicus</name>
    <dbReference type="NCBI Taxonomy" id="249567"/>
    <lineage>
        <taxon>Bacteria</taxon>
        <taxon>Bacillati</taxon>
        <taxon>Actinomycetota</taxon>
        <taxon>Actinomycetes</taxon>
        <taxon>Kitasatosporales</taxon>
        <taxon>Streptomycetaceae</taxon>
        <taxon>Streptomyces</taxon>
    </lineage>
</organism>
<dbReference type="SUPFAM" id="SSF52980">
    <property type="entry name" value="Restriction endonuclease-like"/>
    <property type="match status" value="1"/>
</dbReference>
<feature type="compositionally biased region" description="Low complexity" evidence="1">
    <location>
        <begin position="87"/>
        <end position="97"/>
    </location>
</feature>
<keyword evidence="5" id="KW-1185">Reference proteome</keyword>
<dbReference type="InterPro" id="IPR007560">
    <property type="entry name" value="Restrct_endonuc_IV_Mrr"/>
</dbReference>
<dbReference type="Proteomes" id="UP001344251">
    <property type="component" value="Chromosome"/>
</dbReference>
<evidence type="ECO:0000313" key="5">
    <source>
        <dbReference type="Proteomes" id="UP001344251"/>
    </source>
</evidence>
<protein>
    <submittedName>
        <fullName evidence="4">Restriction endonuclease</fullName>
    </submittedName>
</protein>
<evidence type="ECO:0000256" key="1">
    <source>
        <dbReference type="SAM" id="MobiDB-lite"/>
    </source>
</evidence>
<feature type="domain" description="Restriction endonuclease type IV Mrr" evidence="3">
    <location>
        <begin position="133"/>
        <end position="234"/>
    </location>
</feature>
<dbReference type="Gene3D" id="3.40.1350.10">
    <property type="match status" value="1"/>
</dbReference>
<keyword evidence="2" id="KW-0812">Transmembrane</keyword>
<dbReference type="InterPro" id="IPR011335">
    <property type="entry name" value="Restrct_endonuc-II-like"/>
</dbReference>
<dbReference type="RefSeq" id="WP_326619141.1">
    <property type="nucleotide sequence ID" value="NZ_CP109106.1"/>
</dbReference>
<dbReference type="Pfam" id="PF04471">
    <property type="entry name" value="Mrr_cat"/>
    <property type="match status" value="1"/>
</dbReference>
<keyword evidence="4" id="KW-0378">Hydrolase</keyword>
<evidence type="ECO:0000313" key="4">
    <source>
        <dbReference type="EMBL" id="WSB69614.1"/>
    </source>
</evidence>